<accession>A0ABS1TX71</accession>
<dbReference type="RefSeq" id="WP_202830174.1">
    <property type="nucleotide sequence ID" value="NZ_JAETWB010000001.1"/>
</dbReference>
<feature type="transmembrane region" description="Helical" evidence="1">
    <location>
        <begin position="37"/>
        <end position="55"/>
    </location>
</feature>
<proteinExistence type="predicted"/>
<dbReference type="EMBL" id="JAETWB010000001">
    <property type="protein sequence ID" value="MBL6077033.1"/>
    <property type="molecule type" value="Genomic_DNA"/>
</dbReference>
<keyword evidence="1" id="KW-0472">Membrane</keyword>
<protein>
    <submittedName>
        <fullName evidence="2">Uncharacterized protein</fullName>
    </submittedName>
</protein>
<keyword evidence="1" id="KW-0812">Transmembrane</keyword>
<keyword evidence="3" id="KW-1185">Reference proteome</keyword>
<dbReference type="Proteomes" id="UP000660885">
    <property type="component" value="Unassembled WGS sequence"/>
</dbReference>
<feature type="transmembrane region" description="Helical" evidence="1">
    <location>
        <begin position="105"/>
        <end position="124"/>
    </location>
</feature>
<keyword evidence="1" id="KW-1133">Transmembrane helix</keyword>
<feature type="transmembrane region" description="Helical" evidence="1">
    <location>
        <begin position="67"/>
        <end position="85"/>
    </location>
</feature>
<gene>
    <name evidence="2" type="ORF">JMJ56_03380</name>
</gene>
<evidence type="ECO:0000256" key="1">
    <source>
        <dbReference type="SAM" id="Phobius"/>
    </source>
</evidence>
<organism evidence="2 3">
    <name type="scientific">Belnapia arida</name>
    <dbReference type="NCBI Taxonomy" id="2804533"/>
    <lineage>
        <taxon>Bacteria</taxon>
        <taxon>Pseudomonadati</taxon>
        <taxon>Pseudomonadota</taxon>
        <taxon>Alphaproteobacteria</taxon>
        <taxon>Acetobacterales</taxon>
        <taxon>Roseomonadaceae</taxon>
        <taxon>Belnapia</taxon>
    </lineage>
</organism>
<reference evidence="2 3" key="1">
    <citation type="submission" date="2021-01" db="EMBL/GenBank/DDBJ databases">
        <title>Belnapia mucosa sp. nov. and Belnapia arida sp. nov., isolated from the Tabernas Desert (Almeria, Spain).</title>
        <authorList>
            <person name="Molina-Menor E."/>
            <person name="Vidal-Verdu A."/>
            <person name="Calonge A."/>
            <person name="Satari L."/>
            <person name="Pereto J."/>
            <person name="Porcar M."/>
        </authorList>
    </citation>
    <scope>NUCLEOTIDE SEQUENCE [LARGE SCALE GENOMIC DNA]</scope>
    <source>
        <strain evidence="2 3">T18</strain>
    </source>
</reference>
<evidence type="ECO:0000313" key="2">
    <source>
        <dbReference type="EMBL" id="MBL6077033.1"/>
    </source>
</evidence>
<name>A0ABS1TX71_9PROT</name>
<evidence type="ECO:0000313" key="3">
    <source>
        <dbReference type="Proteomes" id="UP000660885"/>
    </source>
</evidence>
<comment type="caution">
    <text evidence="2">The sequence shown here is derived from an EMBL/GenBank/DDBJ whole genome shotgun (WGS) entry which is preliminary data.</text>
</comment>
<feature type="transmembrane region" description="Helical" evidence="1">
    <location>
        <begin position="7"/>
        <end position="25"/>
    </location>
</feature>
<sequence>MRAELHAGAVYAAAMFGLGALLGPLRELVLTPRLGATAAAALEAVPMLLGMAILAPRLARRLEVPPVLPARLGMGGAGLALLVLAETALDWLVRGQGLWLERMRSPAGWIGFGLLAAFALMPALRRG</sequence>